<dbReference type="GO" id="GO:0009705">
    <property type="term" value="C:plant-type vacuole membrane"/>
    <property type="evidence" value="ECO:0000318"/>
    <property type="project" value="GO_Central"/>
</dbReference>
<evidence type="ECO:0008006" key="12">
    <source>
        <dbReference type="Google" id="ProtNLM"/>
    </source>
</evidence>
<keyword evidence="5 9" id="KW-1133">Transmembrane helix</keyword>
<keyword evidence="6" id="KW-0406">Ion transport</keyword>
<evidence type="ECO:0000256" key="5">
    <source>
        <dbReference type="ARBA" id="ARBA00022989"/>
    </source>
</evidence>
<keyword evidence="8" id="KW-0407">Ion channel</keyword>
<evidence type="ECO:0000256" key="8">
    <source>
        <dbReference type="ARBA" id="ARBA00023303"/>
    </source>
</evidence>
<feature type="transmembrane region" description="Helical" evidence="9">
    <location>
        <begin position="171"/>
        <end position="191"/>
    </location>
</feature>
<dbReference type="OrthoDB" id="68611at2759"/>
<dbReference type="EMBL" id="CM004388">
    <property type="protein sequence ID" value="OAY56296.1"/>
    <property type="molecule type" value="Genomic_DNA"/>
</dbReference>
<accession>A0A2C9WB65</accession>
<dbReference type="Proteomes" id="UP000091857">
    <property type="component" value="Chromosome 2"/>
</dbReference>
<evidence type="ECO:0000256" key="7">
    <source>
        <dbReference type="ARBA" id="ARBA00023136"/>
    </source>
</evidence>
<comment type="similarity">
    <text evidence="2">Belongs to the aromatic acid exporter (TC 2.A.85) family.</text>
</comment>
<evidence type="ECO:0000256" key="1">
    <source>
        <dbReference type="ARBA" id="ARBA00004141"/>
    </source>
</evidence>
<feature type="transmembrane region" description="Helical" evidence="9">
    <location>
        <begin position="93"/>
        <end position="113"/>
    </location>
</feature>
<keyword evidence="7 9" id="KW-0472">Membrane</keyword>
<proteinExistence type="inferred from homology"/>
<dbReference type="InterPro" id="IPR020966">
    <property type="entry name" value="ALMT"/>
</dbReference>
<comment type="caution">
    <text evidence="10">The sequence shown here is derived from an EMBL/GenBank/DDBJ whole genome shotgun (WGS) entry which is preliminary data.</text>
</comment>
<evidence type="ECO:0000256" key="3">
    <source>
        <dbReference type="ARBA" id="ARBA00022448"/>
    </source>
</evidence>
<evidence type="ECO:0000313" key="11">
    <source>
        <dbReference type="Proteomes" id="UP000091857"/>
    </source>
</evidence>
<dbReference type="STRING" id="3983.A0A2C9WB65"/>
<evidence type="ECO:0000256" key="6">
    <source>
        <dbReference type="ARBA" id="ARBA00023065"/>
    </source>
</evidence>
<organism evidence="10 11">
    <name type="scientific">Manihot esculenta</name>
    <name type="common">Cassava</name>
    <name type="synonym">Jatropha manihot</name>
    <dbReference type="NCBI Taxonomy" id="3983"/>
    <lineage>
        <taxon>Eukaryota</taxon>
        <taxon>Viridiplantae</taxon>
        <taxon>Streptophyta</taxon>
        <taxon>Embryophyta</taxon>
        <taxon>Tracheophyta</taxon>
        <taxon>Spermatophyta</taxon>
        <taxon>Magnoliopsida</taxon>
        <taxon>eudicotyledons</taxon>
        <taxon>Gunneridae</taxon>
        <taxon>Pentapetalae</taxon>
        <taxon>rosids</taxon>
        <taxon>fabids</taxon>
        <taxon>Malpighiales</taxon>
        <taxon>Euphorbiaceae</taxon>
        <taxon>Crotonoideae</taxon>
        <taxon>Manihoteae</taxon>
        <taxon>Manihot</taxon>
    </lineage>
</organism>
<protein>
    <recommendedName>
        <fullName evidence="12">Aluminum-activated malate transporter</fullName>
    </recommendedName>
</protein>
<keyword evidence="3" id="KW-0813">Transport</keyword>
<evidence type="ECO:0000256" key="9">
    <source>
        <dbReference type="SAM" id="Phobius"/>
    </source>
</evidence>
<dbReference type="Gramene" id="Manes.02G004700.1.v8.1">
    <property type="protein sequence ID" value="Manes.02G004700.1.v8.1.CDS"/>
    <property type="gene ID" value="Manes.02G004700.v8.1"/>
</dbReference>
<evidence type="ECO:0000256" key="2">
    <source>
        <dbReference type="ARBA" id="ARBA00007079"/>
    </source>
</evidence>
<sequence length="483" mass="53126">MAQEKKASGVEWRINVEDGSSKILVQEAGLAARAWLGLKGLVLKVGKFLQKAYDVGANDPRKAVHGLKVGMALTVVSLFYYMRPLYEGVGGNAMWAIMTVVVVFENTVGATISKSLNRVFGTCLAALLAFSVHWVACKAGEKFEPWIVGASVFLLASATTFSRFIPSVKQLFDYGAMIFILTFSLVAFSGYRVDELFELAHQRLATIIIGTSLCILVSMLIWPIWAGQELFALINGNMDKLANSLEGYVAEYFNPDDSNKNLLAYKCILNSKASEESMANFARWEPAHGCFSFKHPWKQYPKIGAAMRSCAYCIEALGSCIDSENQAPEFIKKHLSTACLRVSSTSSSVIRELAEIIKSMKRSSNVDFFIEEMNIAVEELQEALKSLSKLPNPPESKNTETAASVAIETVPLVEVMPAVTFASLMIEISARIKGIVKAVKELAKVAEFKVAVENKCKENQPNNGLVVQGLRKDEEAMKVLQRV</sequence>
<reference evidence="11" key="1">
    <citation type="journal article" date="2016" name="Nat. Biotechnol.">
        <title>Sequencing wild and cultivated cassava and related species reveals extensive interspecific hybridization and genetic diversity.</title>
        <authorList>
            <person name="Bredeson J.V."/>
            <person name="Lyons J.B."/>
            <person name="Prochnik S.E."/>
            <person name="Wu G.A."/>
            <person name="Ha C.M."/>
            <person name="Edsinger-Gonzales E."/>
            <person name="Grimwood J."/>
            <person name="Schmutz J."/>
            <person name="Rabbi I.Y."/>
            <person name="Egesi C."/>
            <person name="Nauluvula P."/>
            <person name="Lebot V."/>
            <person name="Ndunguru J."/>
            <person name="Mkamilo G."/>
            <person name="Bart R.S."/>
            <person name="Setter T.L."/>
            <person name="Gleadow R.M."/>
            <person name="Kulakow P."/>
            <person name="Ferguson M.E."/>
            <person name="Rounsley S."/>
            <person name="Rokhsar D.S."/>
        </authorList>
    </citation>
    <scope>NUCLEOTIDE SEQUENCE [LARGE SCALE GENOMIC DNA]</scope>
    <source>
        <strain evidence="11">cv. AM560-2</strain>
    </source>
</reference>
<gene>
    <name evidence="10" type="ORF">MANES_02G004700v8</name>
</gene>
<dbReference type="AlphaFoldDB" id="A0A2C9WB65"/>
<dbReference type="PANTHER" id="PTHR31086">
    <property type="entry name" value="ALUMINUM-ACTIVATED MALATE TRANSPORTER 10"/>
    <property type="match status" value="1"/>
</dbReference>
<dbReference type="GO" id="GO:0034220">
    <property type="term" value="P:monoatomic ion transmembrane transport"/>
    <property type="evidence" value="ECO:0007669"/>
    <property type="project" value="UniProtKB-KW"/>
</dbReference>
<feature type="transmembrane region" description="Helical" evidence="9">
    <location>
        <begin position="63"/>
        <end position="81"/>
    </location>
</feature>
<evidence type="ECO:0000313" key="10">
    <source>
        <dbReference type="EMBL" id="OAY56296.1"/>
    </source>
</evidence>
<dbReference type="Pfam" id="PF11744">
    <property type="entry name" value="ALMT"/>
    <property type="match status" value="1"/>
</dbReference>
<name>A0A2C9WB65_MANES</name>
<feature type="transmembrane region" description="Helical" evidence="9">
    <location>
        <begin position="203"/>
        <end position="225"/>
    </location>
</feature>
<feature type="transmembrane region" description="Helical" evidence="9">
    <location>
        <begin position="119"/>
        <end position="137"/>
    </location>
</feature>
<dbReference type="OMA" id="TRVATRC"/>
<keyword evidence="11" id="KW-1185">Reference proteome</keyword>
<comment type="subcellular location">
    <subcellularLocation>
        <location evidence="1">Membrane</location>
        <topology evidence="1">Multi-pass membrane protein</topology>
    </subcellularLocation>
</comment>
<keyword evidence="4 9" id="KW-0812">Transmembrane</keyword>
<dbReference type="GO" id="GO:0015743">
    <property type="term" value="P:malate transport"/>
    <property type="evidence" value="ECO:0007669"/>
    <property type="project" value="InterPro"/>
</dbReference>
<evidence type="ECO:0000256" key="4">
    <source>
        <dbReference type="ARBA" id="ARBA00022692"/>
    </source>
</evidence>